<protein>
    <submittedName>
        <fullName evidence="2">Uncharacterized protein</fullName>
    </submittedName>
</protein>
<dbReference type="AlphaFoldDB" id="A0A8H5FPJ7"/>
<feature type="region of interest" description="Disordered" evidence="1">
    <location>
        <begin position="25"/>
        <end position="77"/>
    </location>
</feature>
<evidence type="ECO:0000313" key="2">
    <source>
        <dbReference type="EMBL" id="KAF5344429.1"/>
    </source>
</evidence>
<evidence type="ECO:0000313" key="3">
    <source>
        <dbReference type="Proteomes" id="UP000559256"/>
    </source>
</evidence>
<feature type="region of interest" description="Disordered" evidence="1">
    <location>
        <begin position="96"/>
        <end position="143"/>
    </location>
</feature>
<proteinExistence type="predicted"/>
<reference evidence="2 3" key="1">
    <citation type="journal article" date="2020" name="ISME J.">
        <title>Uncovering the hidden diversity of litter-decomposition mechanisms in mushroom-forming fungi.</title>
        <authorList>
            <person name="Floudas D."/>
            <person name="Bentzer J."/>
            <person name="Ahren D."/>
            <person name="Johansson T."/>
            <person name="Persson P."/>
            <person name="Tunlid A."/>
        </authorList>
    </citation>
    <scope>NUCLEOTIDE SEQUENCE [LARGE SCALE GENOMIC DNA]</scope>
    <source>
        <strain evidence="2 3">CBS 291.85</strain>
    </source>
</reference>
<sequence length="143" mass="15571">MVRYTQSFPILHLPIHYLSTPSFVASPTTHSNRDDQLLPRTVPAEPIPGVTNSFKNDLKGHKPAASPRNLKDTHGDDFECRGLGNDAGAAKKISMAVPEDGLKDKNEKQKDIHDGSEAANAGTGNRRVEQGDGGYQSWGFDVF</sequence>
<feature type="compositionally biased region" description="Basic and acidic residues" evidence="1">
    <location>
        <begin position="100"/>
        <end position="116"/>
    </location>
</feature>
<accession>A0A8H5FPJ7</accession>
<name>A0A8H5FPJ7_9AGAR</name>
<organism evidence="2 3">
    <name type="scientific">Tetrapyrgos nigripes</name>
    <dbReference type="NCBI Taxonomy" id="182062"/>
    <lineage>
        <taxon>Eukaryota</taxon>
        <taxon>Fungi</taxon>
        <taxon>Dikarya</taxon>
        <taxon>Basidiomycota</taxon>
        <taxon>Agaricomycotina</taxon>
        <taxon>Agaricomycetes</taxon>
        <taxon>Agaricomycetidae</taxon>
        <taxon>Agaricales</taxon>
        <taxon>Marasmiineae</taxon>
        <taxon>Marasmiaceae</taxon>
        <taxon>Tetrapyrgos</taxon>
    </lineage>
</organism>
<evidence type="ECO:0000256" key="1">
    <source>
        <dbReference type="SAM" id="MobiDB-lite"/>
    </source>
</evidence>
<comment type="caution">
    <text evidence="2">The sequence shown here is derived from an EMBL/GenBank/DDBJ whole genome shotgun (WGS) entry which is preliminary data.</text>
</comment>
<dbReference type="Proteomes" id="UP000559256">
    <property type="component" value="Unassembled WGS sequence"/>
</dbReference>
<keyword evidence="3" id="KW-1185">Reference proteome</keyword>
<dbReference type="EMBL" id="JAACJM010000125">
    <property type="protein sequence ID" value="KAF5344429.1"/>
    <property type="molecule type" value="Genomic_DNA"/>
</dbReference>
<gene>
    <name evidence="2" type="ORF">D9758_015464</name>
</gene>